<reference evidence="2 3" key="1">
    <citation type="journal article" date="2018" name="Proc. Natl. Acad. Sci. U.S.A.">
        <title>Linking secondary metabolites to gene clusters through genome sequencing of six diverse Aspergillus species.</title>
        <authorList>
            <person name="Kaerboelling I."/>
            <person name="Vesth T.C."/>
            <person name="Frisvad J.C."/>
            <person name="Nybo J.L."/>
            <person name="Theobald S."/>
            <person name="Kuo A."/>
            <person name="Bowyer P."/>
            <person name="Matsuda Y."/>
            <person name="Mondo S."/>
            <person name="Lyhne E.K."/>
            <person name="Kogle M.E."/>
            <person name="Clum A."/>
            <person name="Lipzen A."/>
            <person name="Salamov A."/>
            <person name="Ngan C.Y."/>
            <person name="Daum C."/>
            <person name="Chiniquy J."/>
            <person name="Barry K."/>
            <person name="LaButti K."/>
            <person name="Haridas S."/>
            <person name="Simmons B.A."/>
            <person name="Magnuson J.K."/>
            <person name="Mortensen U.H."/>
            <person name="Larsen T.O."/>
            <person name="Grigoriev I.V."/>
            <person name="Baker S.E."/>
            <person name="Andersen M.R."/>
        </authorList>
    </citation>
    <scope>NUCLEOTIDE SEQUENCE [LARGE SCALE GENOMIC DNA]</scope>
    <source>
        <strain evidence="2 3">IBT 24754</strain>
    </source>
</reference>
<dbReference type="OrthoDB" id="5335812at2759"/>
<dbReference type="Proteomes" id="UP000244073">
    <property type="component" value="Unassembled WGS sequence"/>
</dbReference>
<sequence length="244" mass="27474">MTLNVQDSGRECWESSPCIDMHDPSSITSLPCHPAKSMCLETERGSGRHDHLQPVSVAHSPGPSPETPDVPSLRAEFFQVNLDAWYPRYLACLRHFLEEGQHTVAVQSLAAFVNIRLPYQRLPEPVNHFAGPSNGSSHLSLRPYIQRLIVTGNDMPAVLEAFFGGDWLAGVGSIWKQERLNYLFTAKSSGWASTKSAYDILPDEQTPFLRPLRGPSEDELRMAESRWSEWLAMEDWMVGPRSPW</sequence>
<dbReference type="PANTHER" id="PTHR42087">
    <property type="entry name" value="ILP IS AN APOPTOSIS INHIBITOR"/>
    <property type="match status" value="1"/>
</dbReference>
<evidence type="ECO:0000313" key="2">
    <source>
        <dbReference type="EMBL" id="PTU21426.1"/>
    </source>
</evidence>
<comment type="caution">
    <text evidence="2">The sequence shown here is derived from an EMBL/GenBank/DDBJ whole genome shotgun (WGS) entry which is preliminary data.</text>
</comment>
<organism evidence="2 3">
    <name type="scientific">Aspergillus ochraceoroseus IBT 24754</name>
    <dbReference type="NCBI Taxonomy" id="1392256"/>
    <lineage>
        <taxon>Eukaryota</taxon>
        <taxon>Fungi</taxon>
        <taxon>Dikarya</taxon>
        <taxon>Ascomycota</taxon>
        <taxon>Pezizomycotina</taxon>
        <taxon>Eurotiomycetes</taxon>
        <taxon>Eurotiomycetidae</taxon>
        <taxon>Eurotiales</taxon>
        <taxon>Aspergillaceae</taxon>
        <taxon>Aspergillus</taxon>
        <taxon>Aspergillus subgen. Nidulantes</taxon>
    </lineage>
</organism>
<dbReference type="GeneID" id="63809411"/>
<dbReference type="InterPro" id="IPR053267">
    <property type="entry name" value="Verrucosidin_biosynth-assoc"/>
</dbReference>
<gene>
    <name evidence="2" type="ORF">P175DRAFT_0185554</name>
</gene>
<dbReference type="EMBL" id="MSFN02000003">
    <property type="protein sequence ID" value="PTU21426.1"/>
    <property type="molecule type" value="Genomic_DNA"/>
</dbReference>
<evidence type="ECO:0000256" key="1">
    <source>
        <dbReference type="SAM" id="MobiDB-lite"/>
    </source>
</evidence>
<protein>
    <submittedName>
        <fullName evidence="2">Uncharacterized protein</fullName>
    </submittedName>
</protein>
<evidence type="ECO:0000313" key="3">
    <source>
        <dbReference type="Proteomes" id="UP000244073"/>
    </source>
</evidence>
<name>A0A2T5LYS5_9EURO</name>
<dbReference type="AlphaFoldDB" id="A0A2T5LYS5"/>
<proteinExistence type="predicted"/>
<dbReference type="RefSeq" id="XP_040752818.1">
    <property type="nucleotide sequence ID" value="XM_040892529.1"/>
</dbReference>
<dbReference type="PANTHER" id="PTHR42087:SF2">
    <property type="match status" value="1"/>
</dbReference>
<accession>A0A2T5LYS5</accession>
<dbReference type="VEuPathDB" id="FungiDB:P175DRAFT_0185554"/>
<feature type="region of interest" description="Disordered" evidence="1">
    <location>
        <begin position="43"/>
        <end position="70"/>
    </location>
</feature>
<feature type="compositionally biased region" description="Basic and acidic residues" evidence="1">
    <location>
        <begin position="43"/>
        <end position="52"/>
    </location>
</feature>